<dbReference type="InterPro" id="IPR003959">
    <property type="entry name" value="ATPase_AAA_core"/>
</dbReference>
<dbReference type="Proteomes" id="UP000243140">
    <property type="component" value="Unassembled WGS sequence"/>
</dbReference>
<gene>
    <name evidence="6" type="ORF">BST29_19290</name>
</gene>
<keyword evidence="2" id="KW-0547">Nucleotide-binding</keyword>
<dbReference type="SUPFAM" id="SSF52540">
    <property type="entry name" value="P-loop containing nucleoside triphosphate hydrolases"/>
    <property type="match status" value="1"/>
</dbReference>
<evidence type="ECO:0000256" key="3">
    <source>
        <dbReference type="ARBA" id="ARBA00022840"/>
    </source>
</evidence>
<comment type="similarity">
    <text evidence="1">Belongs to the CbxX/CfxQ family.</text>
</comment>
<evidence type="ECO:0000259" key="5">
    <source>
        <dbReference type="Pfam" id="PF00004"/>
    </source>
</evidence>
<dbReference type="PANTHER" id="PTHR43392">
    <property type="entry name" value="AAA-TYPE ATPASE FAMILY PROTEIN / ANKYRIN REPEAT FAMILY PROTEIN"/>
    <property type="match status" value="1"/>
</dbReference>
<evidence type="ECO:0000313" key="7">
    <source>
        <dbReference type="Proteomes" id="UP000243140"/>
    </source>
</evidence>
<dbReference type="Gene3D" id="3.40.50.300">
    <property type="entry name" value="P-loop containing nucleotide triphosphate hydrolases"/>
    <property type="match status" value="1"/>
</dbReference>
<keyword evidence="7" id="KW-1185">Reference proteome</keyword>
<name>A0ABX3SNE1_MYCMA</name>
<dbReference type="EMBL" id="MVHV01000023">
    <property type="protein sequence ID" value="ORA79236.1"/>
    <property type="molecule type" value="Genomic_DNA"/>
</dbReference>
<dbReference type="InterPro" id="IPR027417">
    <property type="entry name" value="P-loop_NTPase"/>
</dbReference>
<proteinExistence type="inferred from homology"/>
<dbReference type="PRINTS" id="PR00819">
    <property type="entry name" value="CBXCFQXSUPER"/>
</dbReference>
<dbReference type="InterPro" id="IPR050773">
    <property type="entry name" value="CbxX/CfxQ_RuBisCO_ESX"/>
</dbReference>
<keyword evidence="3" id="KW-0067">ATP-binding</keyword>
<accession>A0ABX3SNE1</accession>
<sequence length="368" mass="40516">MMSDLALPVLGGRDAYTGAAMAHERQEVLEWAQARIDELIGLADAKAQFAMWRTALEVGRHGVEHGGTVPSRPENHMVFLGAPGTAKRTFARVVGEVLFGWGMITRPDITVVTARDIATGDPSHSATRMKKVCDDARGGVLFIDEAYRLAPDTEGHFWGAEAIYTLLTCMAQYRDEFVVIVAGYTRPMQDFLTVHAGLAARFPVTVAFASYTPEEIVAIGRRVASKEQLVVVQDAAWDLLRAEAARLRSIPYGSGTLLDVAGNARYAREVIRTCQRARIRRLHRHAPSRRDLRQLLCTDPGVLHVSTTDMGRAITASRPATALSTYRHLYPGTETQEHNTFRQPNTTTADPPPATPEHLNSHNTATRP</sequence>
<dbReference type="Gene3D" id="1.10.8.60">
    <property type="match status" value="1"/>
</dbReference>
<evidence type="ECO:0000313" key="6">
    <source>
        <dbReference type="EMBL" id="ORA79236.1"/>
    </source>
</evidence>
<feature type="domain" description="ATPase AAA-type core" evidence="5">
    <location>
        <begin position="77"/>
        <end position="185"/>
    </location>
</feature>
<feature type="region of interest" description="Disordered" evidence="4">
    <location>
        <begin position="334"/>
        <end position="368"/>
    </location>
</feature>
<organism evidence="6 7">
    <name type="scientific">Mycobacterium malmoense</name>
    <dbReference type="NCBI Taxonomy" id="1780"/>
    <lineage>
        <taxon>Bacteria</taxon>
        <taxon>Bacillati</taxon>
        <taxon>Actinomycetota</taxon>
        <taxon>Actinomycetes</taxon>
        <taxon>Mycobacteriales</taxon>
        <taxon>Mycobacteriaceae</taxon>
        <taxon>Mycobacterium</taxon>
    </lineage>
</organism>
<evidence type="ECO:0000256" key="2">
    <source>
        <dbReference type="ARBA" id="ARBA00022741"/>
    </source>
</evidence>
<comment type="caution">
    <text evidence="6">The sequence shown here is derived from an EMBL/GenBank/DDBJ whole genome shotgun (WGS) entry which is preliminary data.</text>
</comment>
<protein>
    <recommendedName>
        <fullName evidence="5">ATPase AAA-type core domain-containing protein</fullName>
    </recommendedName>
</protein>
<dbReference type="Pfam" id="PF00004">
    <property type="entry name" value="AAA"/>
    <property type="match status" value="1"/>
</dbReference>
<evidence type="ECO:0000256" key="1">
    <source>
        <dbReference type="ARBA" id="ARBA00010378"/>
    </source>
</evidence>
<dbReference type="InterPro" id="IPR000641">
    <property type="entry name" value="CbxX/CfxQ"/>
</dbReference>
<reference evidence="6 7" key="1">
    <citation type="submission" date="2017-02" db="EMBL/GenBank/DDBJ databases">
        <title>The new phylogeny of genus Mycobacterium.</title>
        <authorList>
            <person name="Tortoli E."/>
            <person name="Trovato A."/>
            <person name="Cirillo D.M."/>
        </authorList>
    </citation>
    <scope>NUCLEOTIDE SEQUENCE [LARGE SCALE GENOMIC DNA]</scope>
    <source>
        <strain evidence="6 7">IP1130001</strain>
    </source>
</reference>
<dbReference type="CDD" id="cd00009">
    <property type="entry name" value="AAA"/>
    <property type="match status" value="1"/>
</dbReference>
<dbReference type="PANTHER" id="PTHR43392:SF2">
    <property type="entry name" value="AAA-TYPE ATPASE FAMILY PROTEIN _ ANKYRIN REPEAT FAMILY PROTEIN"/>
    <property type="match status" value="1"/>
</dbReference>
<evidence type="ECO:0000256" key="4">
    <source>
        <dbReference type="SAM" id="MobiDB-lite"/>
    </source>
</evidence>